<reference evidence="2 3" key="1">
    <citation type="submission" date="2019-04" db="EMBL/GenBank/DDBJ databases">
        <title>Genome sequencing of Clostridium botulinum Groups I-IV and Clostridium butyricum.</title>
        <authorList>
            <person name="Brunt J."/>
            <person name="Van Vliet A.H.M."/>
            <person name="Stringer S.C."/>
            <person name="Carter A.T."/>
            <person name="Peck M.W."/>
        </authorList>
    </citation>
    <scope>NUCLEOTIDE SEQUENCE [LARGE SCALE GENOMIC DNA]</scope>
    <source>
        <strain evidence="2 3">IFR 18/054</strain>
    </source>
</reference>
<feature type="domain" description="Transposase DDE" evidence="1">
    <location>
        <begin position="14"/>
        <end position="50"/>
    </location>
</feature>
<protein>
    <recommendedName>
        <fullName evidence="1">Transposase DDE domain-containing protein</fullName>
    </recommendedName>
</protein>
<accession>A0A6B4K9C9</accession>
<dbReference type="EMBL" id="SWND01000003">
    <property type="protein sequence ID" value="NFF01287.1"/>
    <property type="molecule type" value="Genomic_DNA"/>
</dbReference>
<dbReference type="InterPro" id="IPR025668">
    <property type="entry name" value="Tnp_DDE_dom"/>
</dbReference>
<name>A0A6B4K9C9_CLOBO</name>
<organism evidence="2 3">
    <name type="scientific">Clostridium botulinum</name>
    <dbReference type="NCBI Taxonomy" id="1491"/>
    <lineage>
        <taxon>Bacteria</taxon>
        <taxon>Bacillati</taxon>
        <taxon>Bacillota</taxon>
        <taxon>Clostridia</taxon>
        <taxon>Eubacteriales</taxon>
        <taxon>Clostridiaceae</taxon>
        <taxon>Clostridium</taxon>
    </lineage>
</organism>
<sequence length="137" mass="16370">MPVFYATDFRYSRFADSKNLHGLHYARLRGIKKVSEQCLLTAAVQNMKKIARVLSHLFLNEFEKNLPIIIKIVQYITMLPHNKLKRYKTPCICMGFLNNLKVFKTLMMLNMFLERYHYTKHHYESRRIAVIMIINKT</sequence>
<evidence type="ECO:0000259" key="1">
    <source>
        <dbReference type="Pfam" id="PF13751"/>
    </source>
</evidence>
<dbReference type="Pfam" id="PF13751">
    <property type="entry name" value="DDE_Tnp_1_6"/>
    <property type="match status" value="1"/>
</dbReference>
<comment type="caution">
    <text evidence="2">The sequence shown here is derived from an EMBL/GenBank/DDBJ whole genome shotgun (WGS) entry which is preliminary data.</text>
</comment>
<evidence type="ECO:0000313" key="3">
    <source>
        <dbReference type="Proteomes" id="UP000472521"/>
    </source>
</evidence>
<evidence type="ECO:0000313" key="2">
    <source>
        <dbReference type="EMBL" id="NFF01287.1"/>
    </source>
</evidence>
<proteinExistence type="predicted"/>
<dbReference type="AlphaFoldDB" id="A0A6B4K9C9"/>
<gene>
    <name evidence="2" type="ORF">FCV25_05770</name>
</gene>
<dbReference type="Proteomes" id="UP000472521">
    <property type="component" value="Unassembled WGS sequence"/>
</dbReference>